<dbReference type="InterPro" id="IPR015943">
    <property type="entry name" value="WD40/YVTN_repeat-like_dom_sf"/>
</dbReference>
<feature type="compositionally biased region" description="Basic residues" evidence="4">
    <location>
        <begin position="50"/>
        <end position="61"/>
    </location>
</feature>
<dbReference type="Gene3D" id="2.130.10.10">
    <property type="entry name" value="YVTN repeat-like/Quinoprotein amine dehydrogenase"/>
    <property type="match status" value="1"/>
</dbReference>
<dbReference type="STRING" id="1266660.A0A1G4ISB3"/>
<evidence type="ECO:0000256" key="2">
    <source>
        <dbReference type="ARBA" id="ARBA00023163"/>
    </source>
</evidence>
<keyword evidence="3" id="KW-0539">Nucleus</keyword>
<feature type="compositionally biased region" description="Acidic residues" evidence="4">
    <location>
        <begin position="72"/>
        <end position="113"/>
    </location>
</feature>
<dbReference type="GO" id="GO:0042791">
    <property type="term" value="P:5S class rRNA transcription by RNA polymerase III"/>
    <property type="evidence" value="ECO:0007669"/>
    <property type="project" value="EnsemblFungi"/>
</dbReference>
<dbReference type="InterPro" id="IPR036322">
    <property type="entry name" value="WD40_repeat_dom_sf"/>
</dbReference>
<feature type="compositionally biased region" description="Polar residues" evidence="4">
    <location>
        <begin position="21"/>
        <end position="35"/>
    </location>
</feature>
<keyword evidence="2" id="KW-0804">Transcription</keyword>
<evidence type="ECO:0000256" key="3">
    <source>
        <dbReference type="ARBA" id="ARBA00023242"/>
    </source>
</evidence>
<dbReference type="GO" id="GO:0005634">
    <property type="term" value="C:nucleus"/>
    <property type="evidence" value="ECO:0007669"/>
    <property type="project" value="UniProtKB-SubCell"/>
</dbReference>
<dbReference type="OrthoDB" id="4703at2759"/>
<dbReference type="PANTHER" id="PTHR15052:SF2">
    <property type="entry name" value="GENERAL TRANSCRIPTION FACTOR 3C POLYPEPTIDE 2"/>
    <property type="match status" value="1"/>
</dbReference>
<reference evidence="6" key="1">
    <citation type="submission" date="2016-03" db="EMBL/GenBank/DDBJ databases">
        <authorList>
            <person name="Devillers H."/>
        </authorList>
    </citation>
    <scope>NUCLEOTIDE SEQUENCE [LARGE SCALE GENOMIC DNA]</scope>
</reference>
<gene>
    <name evidence="5" type="ORF">LADA_0B03158G</name>
</gene>
<sequence length="679" mass="75427">MAQSEDANSRAKASQRFKTLDSFQSVRPVSESPSATALAVLNSEPNARSSRPRRVASKKASHSIVSSIDPTVGDEEGDDNDDFVPEEAMDEDEDEDEEQPDDPATEDNEDFMEIEPPQRNKKAVTKGKSMRAKPTTVAKRGRKPKLLDLSVDSDTKSPTPLSKLDNKRRVIRALKDLTSARDKIERIYGLNPEKLLKLAKVKEAFETGPFDFDLDALQEGSKCYVDFPSPCCRGYATNLTSLRSASYHVIELSEFQELFALSECEIPLLIGDLDTHIKTGQKIEFPTFSCGNRKGFVYNVGGLVTDMAWLPREDTDSLFLALSISSRLGAPVDSDLRCWGEESHESCIAVYEVCPDSLSFEKYLTIVHNFGETWDLKWHAGFKDETALGMLAACCQDGSVRFIKIDKAACHEFRKYDSSDFRVAIPQTPISCFDFTSSDTIVCGFQNGNVAEFQLGSDMPSYYHKIHDSYIISIVAAYSDCEDTVISTTSVDGFISAFNPKNIRTTKASLGRVRGGNTTIATYCPPVYGVVYSDGVNSVKAYTPRAIFAPHQICQHENTVSSLGASRLHPFLLSGSSDGTLMINNLARRFLTGIKNNVAVYKYLKLWQWDFGTAEKKYRLNPNYAVFKFSVNEVSKARVSPQGVNITCCKWNETRAGGKFYSFVNNAGLLVIEELGREL</sequence>
<dbReference type="SUPFAM" id="SSF50978">
    <property type="entry name" value="WD40 repeat-like"/>
    <property type="match status" value="1"/>
</dbReference>
<evidence type="ECO:0000256" key="1">
    <source>
        <dbReference type="ARBA" id="ARBA00004123"/>
    </source>
</evidence>
<proteinExistence type="predicted"/>
<dbReference type="GO" id="GO:0000127">
    <property type="term" value="C:transcription factor TFIIIC complex"/>
    <property type="evidence" value="ECO:0007669"/>
    <property type="project" value="EnsemblFungi"/>
</dbReference>
<dbReference type="PANTHER" id="PTHR15052">
    <property type="entry name" value="RNA POLYMERASE III TRANSCRIPTION INITIATION FACTOR COMPLEX SUBUNIT"/>
    <property type="match status" value="1"/>
</dbReference>
<dbReference type="EMBL" id="LT598456">
    <property type="protein sequence ID" value="SCU79787.1"/>
    <property type="molecule type" value="Genomic_DNA"/>
</dbReference>
<dbReference type="GO" id="GO:0001002">
    <property type="term" value="F:RNA polymerase III type 1 promoter sequence-specific DNA binding"/>
    <property type="evidence" value="ECO:0007669"/>
    <property type="project" value="EnsemblFungi"/>
</dbReference>
<dbReference type="Proteomes" id="UP000190274">
    <property type="component" value="Chromosome B"/>
</dbReference>
<evidence type="ECO:0000313" key="5">
    <source>
        <dbReference type="EMBL" id="SCU79787.1"/>
    </source>
</evidence>
<feature type="compositionally biased region" description="Basic residues" evidence="4">
    <location>
        <begin position="119"/>
        <end position="131"/>
    </location>
</feature>
<dbReference type="InterPro" id="IPR052416">
    <property type="entry name" value="GTF3C_component"/>
</dbReference>
<accession>A0A1G4ISB3</accession>
<evidence type="ECO:0000313" key="6">
    <source>
        <dbReference type="Proteomes" id="UP000190274"/>
    </source>
</evidence>
<keyword evidence="6" id="KW-1185">Reference proteome</keyword>
<protein>
    <submittedName>
        <fullName evidence="5">LADA_0B03158g1_1</fullName>
    </submittedName>
</protein>
<feature type="region of interest" description="Disordered" evidence="4">
    <location>
        <begin position="1"/>
        <end position="162"/>
    </location>
</feature>
<evidence type="ECO:0000256" key="4">
    <source>
        <dbReference type="SAM" id="MobiDB-lite"/>
    </source>
</evidence>
<dbReference type="AlphaFoldDB" id="A0A1G4ISB3"/>
<dbReference type="GO" id="GO:0001003">
    <property type="term" value="F:RNA polymerase III type 2 promoter sequence-specific DNA binding"/>
    <property type="evidence" value="ECO:0007669"/>
    <property type="project" value="EnsemblFungi"/>
</dbReference>
<name>A0A1G4ISB3_9SACH</name>
<organism evidence="5 6">
    <name type="scientific">Lachancea dasiensis</name>
    <dbReference type="NCBI Taxonomy" id="1072105"/>
    <lineage>
        <taxon>Eukaryota</taxon>
        <taxon>Fungi</taxon>
        <taxon>Dikarya</taxon>
        <taxon>Ascomycota</taxon>
        <taxon>Saccharomycotina</taxon>
        <taxon>Saccharomycetes</taxon>
        <taxon>Saccharomycetales</taxon>
        <taxon>Saccharomycetaceae</taxon>
        <taxon>Lachancea</taxon>
    </lineage>
</organism>
<comment type="subcellular location">
    <subcellularLocation>
        <location evidence="1">Nucleus</location>
    </subcellularLocation>
</comment>